<evidence type="ECO:0000256" key="2">
    <source>
        <dbReference type="SAM" id="Phobius"/>
    </source>
</evidence>
<evidence type="ECO:0000313" key="3">
    <source>
        <dbReference type="EMBL" id="KAG5191646.1"/>
    </source>
</evidence>
<feature type="transmembrane region" description="Helical" evidence="2">
    <location>
        <begin position="68"/>
        <end position="90"/>
    </location>
</feature>
<protein>
    <submittedName>
        <fullName evidence="3">Uncharacterized protein</fullName>
    </submittedName>
</protein>
<keyword evidence="2" id="KW-0472">Membrane</keyword>
<proteinExistence type="predicted"/>
<dbReference type="Proteomes" id="UP000664859">
    <property type="component" value="Unassembled WGS sequence"/>
</dbReference>
<keyword evidence="2" id="KW-1133">Transmembrane helix</keyword>
<gene>
    <name evidence="3" type="ORF">JKP88DRAFT_9349</name>
</gene>
<dbReference type="EMBL" id="JAFCMP010000017">
    <property type="protein sequence ID" value="KAG5191646.1"/>
    <property type="molecule type" value="Genomic_DNA"/>
</dbReference>
<feature type="region of interest" description="Disordered" evidence="1">
    <location>
        <begin position="149"/>
        <end position="174"/>
    </location>
</feature>
<accession>A0A835ZDB1</accession>
<reference evidence="3" key="1">
    <citation type="submission" date="2021-02" db="EMBL/GenBank/DDBJ databases">
        <title>First Annotated Genome of the Yellow-green Alga Tribonema minus.</title>
        <authorList>
            <person name="Mahan K.M."/>
        </authorList>
    </citation>
    <scope>NUCLEOTIDE SEQUENCE</scope>
    <source>
        <strain evidence="3">UTEX B ZZ1240</strain>
    </source>
</reference>
<comment type="caution">
    <text evidence="3">The sequence shown here is derived from an EMBL/GenBank/DDBJ whole genome shotgun (WGS) entry which is preliminary data.</text>
</comment>
<dbReference type="AlphaFoldDB" id="A0A835ZDB1"/>
<keyword evidence="2" id="KW-0812">Transmembrane</keyword>
<evidence type="ECO:0000313" key="4">
    <source>
        <dbReference type="Proteomes" id="UP000664859"/>
    </source>
</evidence>
<name>A0A835ZDB1_9STRA</name>
<sequence>MRLESMERRRRQRAFDGGRARACVQYPPSGWPSGRAERCDGHGDGGGATYAKVHYHTPLSARCRTARLAAVAVAAAAAAAVRALIAVRLLCPAGALLLLCACMKLRRAHPRHHALLFAASINARLLIPLCCCRPEPVHTAGGLVRMRRGGGGGREGRGHGLLLSPLPSPHTLAW</sequence>
<keyword evidence="4" id="KW-1185">Reference proteome</keyword>
<evidence type="ECO:0000256" key="1">
    <source>
        <dbReference type="SAM" id="MobiDB-lite"/>
    </source>
</evidence>
<organism evidence="3 4">
    <name type="scientific">Tribonema minus</name>
    <dbReference type="NCBI Taxonomy" id="303371"/>
    <lineage>
        <taxon>Eukaryota</taxon>
        <taxon>Sar</taxon>
        <taxon>Stramenopiles</taxon>
        <taxon>Ochrophyta</taxon>
        <taxon>PX clade</taxon>
        <taxon>Xanthophyceae</taxon>
        <taxon>Tribonematales</taxon>
        <taxon>Tribonemataceae</taxon>
        <taxon>Tribonema</taxon>
    </lineage>
</organism>